<keyword evidence="3 5" id="KW-1133">Transmembrane helix</keyword>
<keyword evidence="5 8" id="KW-0830">Ubiquinone</keyword>
<feature type="transmembrane region" description="Helical" evidence="5">
    <location>
        <begin position="120"/>
        <end position="138"/>
    </location>
</feature>
<dbReference type="GO" id="GO:0012505">
    <property type="term" value="C:endomembrane system"/>
    <property type="evidence" value="ECO:0007669"/>
    <property type="project" value="UniProtKB-SubCell"/>
</dbReference>
<evidence type="ECO:0000256" key="5">
    <source>
        <dbReference type="HAMAP-Rule" id="MF_00445"/>
    </source>
</evidence>
<keyword evidence="5" id="KW-1278">Translocase</keyword>
<dbReference type="STRING" id="376489.A5892_04035"/>
<evidence type="ECO:0000256" key="3">
    <source>
        <dbReference type="ARBA" id="ARBA00022989"/>
    </source>
</evidence>
<feature type="transmembrane region" description="Helical" evidence="5">
    <location>
        <begin position="286"/>
        <end position="304"/>
    </location>
</feature>
<feature type="transmembrane region" description="Helical" evidence="5">
    <location>
        <begin position="433"/>
        <end position="452"/>
    </location>
</feature>
<dbReference type="GO" id="GO:0050136">
    <property type="term" value="F:NADH dehydrogenase (quinone) (non-electrogenic) activity"/>
    <property type="evidence" value="ECO:0007669"/>
    <property type="project" value="UniProtKB-UniRule"/>
</dbReference>
<dbReference type="GO" id="GO:0005886">
    <property type="term" value="C:plasma membrane"/>
    <property type="evidence" value="ECO:0007669"/>
    <property type="project" value="UniProtKB-SubCell"/>
</dbReference>
<feature type="transmembrane region" description="Helical" evidence="5">
    <location>
        <begin position="35"/>
        <end position="57"/>
    </location>
</feature>
<dbReference type="Proteomes" id="UP000077875">
    <property type="component" value="Chromosome"/>
</dbReference>
<organism evidence="8 9">
    <name type="scientific">Halotalea alkalilenta</name>
    <dbReference type="NCBI Taxonomy" id="376489"/>
    <lineage>
        <taxon>Bacteria</taxon>
        <taxon>Pseudomonadati</taxon>
        <taxon>Pseudomonadota</taxon>
        <taxon>Gammaproteobacteria</taxon>
        <taxon>Oceanospirillales</taxon>
        <taxon>Halomonadaceae</taxon>
        <taxon>Halotalea</taxon>
    </lineage>
</organism>
<feature type="transmembrane region" description="Helical" evidence="5">
    <location>
        <begin position="174"/>
        <end position="196"/>
    </location>
</feature>
<feature type="transmembrane region" description="Helical" evidence="5">
    <location>
        <begin position="144"/>
        <end position="162"/>
    </location>
</feature>
<feature type="transmembrane region" description="Helical" evidence="5">
    <location>
        <begin position="311"/>
        <end position="334"/>
    </location>
</feature>
<feature type="transmembrane region" description="Helical" evidence="5">
    <location>
        <begin position="478"/>
        <end position="496"/>
    </location>
</feature>
<feature type="transmembrane region" description="Helical" evidence="5">
    <location>
        <begin position="6"/>
        <end position="28"/>
    </location>
</feature>
<comment type="catalytic activity">
    <reaction evidence="5">
        <text>a quinone + NADH + 5 H(+)(in) = a quinol + NAD(+) + 4 H(+)(out)</text>
        <dbReference type="Rhea" id="RHEA:57888"/>
        <dbReference type="ChEBI" id="CHEBI:15378"/>
        <dbReference type="ChEBI" id="CHEBI:24646"/>
        <dbReference type="ChEBI" id="CHEBI:57540"/>
        <dbReference type="ChEBI" id="CHEBI:57945"/>
        <dbReference type="ChEBI" id="CHEBI:132124"/>
    </reaction>
</comment>
<reference evidence="8 9" key="1">
    <citation type="submission" date="2016-04" db="EMBL/GenBank/DDBJ databases">
        <title>Complete Genome Sequence of Halotalea alkalilenta IHB B 13600.</title>
        <authorList>
            <person name="Swarnkar M.K."/>
            <person name="Sharma A."/>
            <person name="Kaushal K."/>
            <person name="Soni R."/>
            <person name="Rana S."/>
            <person name="Singh A.K."/>
            <person name="Gulati A."/>
        </authorList>
    </citation>
    <scope>NUCLEOTIDE SEQUENCE [LARGE SCALE GENOMIC DNA]</scope>
    <source>
        <strain evidence="8 9">IHB B 13600</strain>
    </source>
</reference>
<comment type="function">
    <text evidence="5">NDH-1 shuttles electrons from NADH, via FMN and iron-sulfur (Fe-S) centers, to quinones in the respiratory chain. The immediate electron acceptor for the enzyme in this species is believed to be ubiquinone. Couples the redox reaction to proton translocation (for every two electrons transferred, four hydrogen ions are translocated across the cytoplasmic membrane), and thus conserves the redox energy in a proton gradient.</text>
</comment>
<dbReference type="AlphaFoldDB" id="A0A172YBW6"/>
<keyword evidence="5" id="KW-1003">Cell membrane</keyword>
<dbReference type="PANTHER" id="PTHR22773">
    <property type="entry name" value="NADH DEHYDROGENASE"/>
    <property type="match status" value="1"/>
</dbReference>
<dbReference type="EC" id="7.1.1.-" evidence="5"/>
<protein>
    <recommendedName>
        <fullName evidence="5">NADH-quinone oxidoreductase subunit N</fullName>
        <ecNumber evidence="5">7.1.1.-</ecNumber>
    </recommendedName>
    <alternativeName>
        <fullName evidence="5">NADH dehydrogenase I subunit N</fullName>
    </alternativeName>
    <alternativeName>
        <fullName evidence="5">NDH-1 subunit N</fullName>
    </alternativeName>
</protein>
<accession>A0A172YBW6</accession>
<feature type="transmembrane region" description="Helical" evidence="5">
    <location>
        <begin position="354"/>
        <end position="375"/>
    </location>
</feature>
<dbReference type="GO" id="GO:0042773">
    <property type="term" value="P:ATP synthesis coupled electron transport"/>
    <property type="evidence" value="ECO:0007669"/>
    <property type="project" value="InterPro"/>
</dbReference>
<feature type="domain" description="NADH:quinone oxidoreductase/Mrp antiporter transmembrane" evidence="7">
    <location>
        <begin position="139"/>
        <end position="446"/>
    </location>
</feature>
<keyword evidence="5" id="KW-0520">NAD</keyword>
<gene>
    <name evidence="5" type="primary">nuoN</name>
    <name evidence="8" type="ORF">A5892_04035</name>
</gene>
<dbReference type="NCBIfam" id="NF004439">
    <property type="entry name" value="PRK05777.1-1"/>
    <property type="match status" value="1"/>
</dbReference>
<comment type="similarity">
    <text evidence="5">Belongs to the complex I subunit 2 family.</text>
</comment>
<dbReference type="EMBL" id="CP015243">
    <property type="protein sequence ID" value="ANF56740.1"/>
    <property type="molecule type" value="Genomic_DNA"/>
</dbReference>
<feature type="transmembrane region" description="Helical" evidence="5">
    <location>
        <begin position="88"/>
        <end position="108"/>
    </location>
</feature>
<feature type="transmembrane region" description="Helical" evidence="5">
    <location>
        <begin position="396"/>
        <end position="421"/>
    </location>
</feature>
<keyword evidence="9" id="KW-1185">Reference proteome</keyword>
<dbReference type="RefSeq" id="WP_064121711.1">
    <property type="nucleotide sequence ID" value="NZ_CP015243.1"/>
</dbReference>
<keyword evidence="4 5" id="KW-0472">Membrane</keyword>
<keyword evidence="5" id="KW-0813">Transport</keyword>
<name>A0A172YBW6_9GAMM</name>
<dbReference type="GO" id="GO:0048038">
    <property type="term" value="F:quinone binding"/>
    <property type="evidence" value="ECO:0007669"/>
    <property type="project" value="UniProtKB-KW"/>
</dbReference>
<evidence type="ECO:0000313" key="9">
    <source>
        <dbReference type="Proteomes" id="UP000077875"/>
    </source>
</evidence>
<comment type="subcellular location">
    <subcellularLocation>
        <location evidence="5">Cell membrane</location>
        <topology evidence="5">Multi-pass membrane protein</topology>
    </subcellularLocation>
    <subcellularLocation>
        <location evidence="1">Endomembrane system</location>
        <topology evidence="1">Multi-pass membrane protein</topology>
    </subcellularLocation>
    <subcellularLocation>
        <location evidence="6">Membrane</location>
        <topology evidence="6">Multi-pass membrane protein</topology>
    </subcellularLocation>
</comment>
<evidence type="ECO:0000259" key="7">
    <source>
        <dbReference type="Pfam" id="PF00361"/>
    </source>
</evidence>
<proteinExistence type="inferred from homology"/>
<dbReference type="HAMAP" id="MF_00445">
    <property type="entry name" value="NDH1_NuoN_1"/>
    <property type="match status" value="1"/>
</dbReference>
<dbReference type="InterPro" id="IPR001750">
    <property type="entry name" value="ND/Mrp_TM"/>
</dbReference>
<feature type="transmembrane region" description="Helical" evidence="5">
    <location>
        <begin position="216"/>
        <end position="241"/>
    </location>
</feature>
<evidence type="ECO:0000313" key="8">
    <source>
        <dbReference type="EMBL" id="ANF56740.1"/>
    </source>
</evidence>
<evidence type="ECO:0000256" key="6">
    <source>
        <dbReference type="RuleBase" id="RU000320"/>
    </source>
</evidence>
<dbReference type="KEGG" id="haa:A5892_04035"/>
<evidence type="ECO:0000256" key="1">
    <source>
        <dbReference type="ARBA" id="ARBA00004127"/>
    </source>
</evidence>
<dbReference type="InterPro" id="IPR010096">
    <property type="entry name" value="NADH-Q_OxRdtase_suN/2"/>
</dbReference>
<dbReference type="NCBIfam" id="TIGR01770">
    <property type="entry name" value="NDH_I_N"/>
    <property type="match status" value="1"/>
</dbReference>
<feature type="transmembrane region" description="Helical" evidence="5">
    <location>
        <begin position="253"/>
        <end position="274"/>
    </location>
</feature>
<evidence type="ECO:0000256" key="2">
    <source>
        <dbReference type="ARBA" id="ARBA00022692"/>
    </source>
</evidence>
<evidence type="ECO:0000256" key="4">
    <source>
        <dbReference type="ARBA" id="ARBA00023136"/>
    </source>
</evidence>
<comment type="subunit">
    <text evidence="5">NDH-1 is composed of 14 different subunits. Subunits NuoA, H, J, K, L, M, N constitute the membrane sector of the complex.</text>
</comment>
<sequence length="512" mass="55031">MNLTLTHLFAILPLIIVGITVVVVMLSAAWRRHHFLNATLTVIGLNLALASVVWVYFAGQGAVAPDLANSAVGFPSLVTPLVMIDGYALFYMALILVAALACSTLANAYLEGLDEHREEFYLLLLSSTMGAMLLVSSIHMASLFLGLELMSVALYGMAAYTFKRRVSLESGIKYMVLSAVASSFLLFGMALLYAAYGTLEFASLGLRLVFEDSVGIWTLIGVGMMVIGLGFKLSIVPFHMWTPDVYEGAPAPVSAFLATVSKVAVFAVLVRFMIMSPTFDTKLHTVIAVLAALSMIVGNLLALGQTNLKRLLGYSSIAHLGYLLSAVVALRAGVTDGGGELSLTGQLVLETSGIYLVTYVLTTLGAFGVVTLVSSPSRGQDVAQLHHFRGLFWRRPYLAVILTFMMLSLAGIPMTAGFIGKFYVLALNMNEELWWLAGAVVLGSAIGLYYYLRVMVSLYLAEPGEIQRDAAHDWGQRSGGVMVLIAALLTLLLGIYPQPLIDLVQAASPVGY</sequence>
<dbReference type="Pfam" id="PF00361">
    <property type="entry name" value="Proton_antipo_M"/>
    <property type="match status" value="1"/>
</dbReference>
<dbReference type="GO" id="GO:0008137">
    <property type="term" value="F:NADH dehydrogenase (ubiquinone) activity"/>
    <property type="evidence" value="ECO:0007669"/>
    <property type="project" value="InterPro"/>
</dbReference>
<keyword evidence="5" id="KW-0874">Quinone</keyword>
<keyword evidence="2 5" id="KW-0812">Transmembrane</keyword>